<sequence>MDIKISGDFGMIEIPLWLAAGILGAWIATTKGRSGCGWFLLCALLGPLGLVIAAVIPKKR</sequence>
<reference evidence="2" key="2">
    <citation type="journal article" date="2021" name="Microbiome">
        <title>Successional dynamics and alternative stable states in a saline activated sludge microbial community over 9 years.</title>
        <authorList>
            <person name="Wang Y."/>
            <person name="Ye J."/>
            <person name="Ju F."/>
            <person name="Liu L."/>
            <person name="Boyd J.A."/>
            <person name="Deng Y."/>
            <person name="Parks D.H."/>
            <person name="Jiang X."/>
            <person name="Yin X."/>
            <person name="Woodcroft B.J."/>
            <person name="Tyson G.W."/>
            <person name="Hugenholtz P."/>
            <person name="Polz M.F."/>
            <person name="Zhang T."/>
        </authorList>
    </citation>
    <scope>NUCLEOTIDE SEQUENCE</scope>
    <source>
        <strain evidence="2">HKST-UBA02</strain>
    </source>
</reference>
<organism evidence="2 3">
    <name type="scientific">Eiseniibacteriota bacterium</name>
    <dbReference type="NCBI Taxonomy" id="2212470"/>
    <lineage>
        <taxon>Bacteria</taxon>
        <taxon>Candidatus Eiseniibacteriota</taxon>
    </lineage>
</organism>
<evidence type="ECO:0000313" key="2">
    <source>
        <dbReference type="EMBL" id="MCA9754410.1"/>
    </source>
</evidence>
<name>A0A956NB68_UNCEI</name>
<comment type="caution">
    <text evidence="2">The sequence shown here is derived from an EMBL/GenBank/DDBJ whole genome shotgun (WGS) entry which is preliminary data.</text>
</comment>
<evidence type="ECO:0000313" key="3">
    <source>
        <dbReference type="Proteomes" id="UP000739538"/>
    </source>
</evidence>
<reference evidence="2" key="1">
    <citation type="submission" date="2020-04" db="EMBL/GenBank/DDBJ databases">
        <authorList>
            <person name="Zhang T."/>
        </authorList>
    </citation>
    <scope>NUCLEOTIDE SEQUENCE</scope>
    <source>
        <strain evidence="2">HKST-UBA02</strain>
    </source>
</reference>
<keyword evidence="1" id="KW-0812">Transmembrane</keyword>
<feature type="transmembrane region" description="Helical" evidence="1">
    <location>
        <begin position="35"/>
        <end position="56"/>
    </location>
</feature>
<dbReference type="EMBL" id="JAGQHS010000003">
    <property type="protein sequence ID" value="MCA9754410.1"/>
    <property type="molecule type" value="Genomic_DNA"/>
</dbReference>
<gene>
    <name evidence="2" type="ORF">KDA27_01305</name>
</gene>
<evidence type="ECO:0000256" key="1">
    <source>
        <dbReference type="SAM" id="Phobius"/>
    </source>
</evidence>
<keyword evidence="1" id="KW-0472">Membrane</keyword>
<accession>A0A956NB68</accession>
<dbReference type="Proteomes" id="UP000739538">
    <property type="component" value="Unassembled WGS sequence"/>
</dbReference>
<dbReference type="AlphaFoldDB" id="A0A956NB68"/>
<protein>
    <recommendedName>
        <fullName evidence="4">Antitermination protein NusB</fullName>
    </recommendedName>
</protein>
<feature type="transmembrane region" description="Helical" evidence="1">
    <location>
        <begin position="12"/>
        <end position="29"/>
    </location>
</feature>
<evidence type="ECO:0008006" key="4">
    <source>
        <dbReference type="Google" id="ProtNLM"/>
    </source>
</evidence>
<keyword evidence="1" id="KW-1133">Transmembrane helix</keyword>
<proteinExistence type="predicted"/>